<gene>
    <name evidence="2" type="ORF">MOO44_02925</name>
</gene>
<keyword evidence="1" id="KW-0472">Membrane</keyword>
<keyword evidence="1" id="KW-1133">Transmembrane helix</keyword>
<protein>
    <submittedName>
        <fullName evidence="2">Uncharacterized protein</fullName>
    </submittedName>
</protein>
<name>A0A976RSL2_9LACO</name>
<dbReference type="KEGG" id="lbe:MOO44_02925"/>
<keyword evidence="1" id="KW-0812">Transmembrane</keyword>
<evidence type="ECO:0000313" key="2">
    <source>
        <dbReference type="EMBL" id="UQS87132.1"/>
    </source>
</evidence>
<dbReference type="RefSeq" id="WP_260116932.1">
    <property type="nucleotide sequence ID" value="NZ_CP093361.1"/>
</dbReference>
<dbReference type="AlphaFoldDB" id="A0A976RSL2"/>
<keyword evidence="3" id="KW-1185">Reference proteome</keyword>
<evidence type="ECO:0000313" key="3">
    <source>
        <dbReference type="Proteomes" id="UP000831181"/>
    </source>
</evidence>
<accession>A0A976RSL2</accession>
<sequence length="306" mass="35452">MKIKKLSIYSSILLIIITFITAYHFKVSANTNYPATNYQLVLYKHKKQTNNHIKTLKSYHINPKQYIFQGNIYSKNLRYINAYLNQTVVNADKKKLVYNYKTKRNYTYYFVKYNPTVYKYDPNNTSEASIPFSGWVLGSKLKAITGINAKQNKEILSLFKGAIPNSLYQLAVNYRSKVSLATWENDFSISSITGDQNTTYIEIAPSKVSKYIKNNLTYFANKTYDQLINGKITYQQYIAYNVNNYQNLYNLGGVSNGITFKDYLNNIKKYKSDKPTNKYNGQKIGIYAYPKNSKLYGIAYIIISNK</sequence>
<reference evidence="2" key="1">
    <citation type="journal article" date="2022" name="Int. J. Syst. Evol. Microbiol.">
        <title>Apilactobacillus apisilvae sp. nov., Nicolia spurrieriana gen. nov. sp. nov., Bombilactobacillus folatiphilus sp. nov. and Bombilactobacillus thymidiniphilus sp. nov., four new lactic acid bacterial isolates from stingless bees Tetragonula carbonaria and Austroplebeia australis.</title>
        <authorList>
            <person name="Oliphant S.A."/>
            <person name="Watson-Haigh N.S."/>
            <person name="Sumby K.M."/>
            <person name="Gardner J."/>
            <person name="Groom S."/>
            <person name="Jiranek V."/>
        </authorList>
    </citation>
    <scope>NUCLEOTIDE SEQUENCE</scope>
    <source>
        <strain evidence="2">SGEP1_A5</strain>
    </source>
</reference>
<feature type="transmembrane region" description="Helical" evidence="1">
    <location>
        <begin position="7"/>
        <end position="25"/>
    </location>
</feature>
<dbReference type="Proteomes" id="UP000831181">
    <property type="component" value="Chromosome"/>
</dbReference>
<proteinExistence type="predicted"/>
<evidence type="ECO:0000256" key="1">
    <source>
        <dbReference type="SAM" id="Phobius"/>
    </source>
</evidence>
<dbReference type="EMBL" id="CP093361">
    <property type="protein sequence ID" value="UQS87132.1"/>
    <property type="molecule type" value="Genomic_DNA"/>
</dbReference>
<organism evidence="2 3">
    <name type="scientific">Nicoliella spurrieriana</name>
    <dbReference type="NCBI Taxonomy" id="2925830"/>
    <lineage>
        <taxon>Bacteria</taxon>
        <taxon>Bacillati</taxon>
        <taxon>Bacillota</taxon>
        <taxon>Bacilli</taxon>
        <taxon>Lactobacillales</taxon>
        <taxon>Lactobacillaceae</taxon>
        <taxon>Nicoliella</taxon>
    </lineage>
</organism>